<feature type="transmembrane region" description="Helical" evidence="2">
    <location>
        <begin position="438"/>
        <end position="462"/>
    </location>
</feature>
<keyword evidence="2" id="KW-1133">Transmembrane helix</keyword>
<evidence type="ECO:0000256" key="1">
    <source>
        <dbReference type="SAM" id="MobiDB-lite"/>
    </source>
</evidence>
<feature type="compositionally biased region" description="Polar residues" evidence="1">
    <location>
        <begin position="185"/>
        <end position="210"/>
    </location>
</feature>
<evidence type="ECO:0000313" key="3">
    <source>
        <dbReference type="EMBL" id="MQL98473.1"/>
    </source>
</evidence>
<feature type="transmembrane region" description="Helical" evidence="2">
    <location>
        <begin position="59"/>
        <end position="79"/>
    </location>
</feature>
<accession>A0A843W2E0</accession>
<keyword evidence="2" id="KW-0812">Transmembrane</keyword>
<reference evidence="3" key="1">
    <citation type="submission" date="2017-07" db="EMBL/GenBank/DDBJ databases">
        <title>Taro Niue Genome Assembly and Annotation.</title>
        <authorList>
            <person name="Atibalentja N."/>
            <person name="Keating K."/>
            <person name="Fields C.J."/>
        </authorList>
    </citation>
    <scope>NUCLEOTIDE SEQUENCE</scope>
    <source>
        <strain evidence="3">Niue_2</strain>
        <tissue evidence="3">Leaf</tissue>
    </source>
</reference>
<dbReference type="AlphaFoldDB" id="A0A843W2E0"/>
<evidence type="ECO:0000313" key="4">
    <source>
        <dbReference type="Proteomes" id="UP000652761"/>
    </source>
</evidence>
<organism evidence="3 4">
    <name type="scientific">Colocasia esculenta</name>
    <name type="common">Wild taro</name>
    <name type="synonym">Arum esculentum</name>
    <dbReference type="NCBI Taxonomy" id="4460"/>
    <lineage>
        <taxon>Eukaryota</taxon>
        <taxon>Viridiplantae</taxon>
        <taxon>Streptophyta</taxon>
        <taxon>Embryophyta</taxon>
        <taxon>Tracheophyta</taxon>
        <taxon>Spermatophyta</taxon>
        <taxon>Magnoliopsida</taxon>
        <taxon>Liliopsida</taxon>
        <taxon>Araceae</taxon>
        <taxon>Aroideae</taxon>
        <taxon>Colocasieae</taxon>
        <taxon>Colocasia</taxon>
    </lineage>
</organism>
<evidence type="ECO:0000256" key="2">
    <source>
        <dbReference type="SAM" id="Phobius"/>
    </source>
</evidence>
<name>A0A843W2E0_COLES</name>
<comment type="caution">
    <text evidence="3">The sequence shown here is derived from an EMBL/GenBank/DDBJ whole genome shotgun (WGS) entry which is preliminary data.</text>
</comment>
<sequence length="465" mass="52545">MSRLSRAEHDLLEPMEKIHAPQGRTIHRVMILSSKMPASSVRQSLSFDFNRSNPLQIVLLLRLLELTLVLLLALRWLGWTVLRLRCQHRLPPKKKKKRKHSLDYLKGAGIEKTSPSLHSDAAETDTPAPWRWLSPLPSPKCRKGVYRFYHGSVDTPIDGVDTGSESLKVFLEDRVKCVDTAPGSVDTSPRFQKTQFPDWDSVSTQPSQELSGRREQEREKGICIQRSRAALPREEEGEEEGEKEGEEEKELVIAAVLVKKEIQPKLKSIVIQRFEYFVLYFGAIVLWVGAIVLWCLSHSAKGLVNLLNSQVVCGVGVYRFCHGSVDTPIDGVDTGSESLKVFLEGRVKHPMQDKSQELSGRREQEREKGICIQRSRAAPRREEEGEKEGEEEKELVIAAVLVKKEIQLSLYLIMLEDLFSNVLVLAELGSIVIQRFEYFALCFGAVVLWVGAIVLWCLAVVLKGL</sequence>
<feature type="transmembrane region" description="Helical" evidence="2">
    <location>
        <begin position="277"/>
        <end position="296"/>
    </location>
</feature>
<feature type="region of interest" description="Disordered" evidence="1">
    <location>
        <begin position="182"/>
        <end position="219"/>
    </location>
</feature>
<dbReference type="Proteomes" id="UP000652761">
    <property type="component" value="Unassembled WGS sequence"/>
</dbReference>
<feature type="transmembrane region" description="Helical" evidence="2">
    <location>
        <begin position="410"/>
        <end position="432"/>
    </location>
</feature>
<keyword evidence="4" id="KW-1185">Reference proteome</keyword>
<proteinExistence type="predicted"/>
<protein>
    <submittedName>
        <fullName evidence="3">Uncharacterized protein</fullName>
    </submittedName>
</protein>
<keyword evidence="2" id="KW-0472">Membrane</keyword>
<dbReference type="EMBL" id="NMUH01002193">
    <property type="protein sequence ID" value="MQL98473.1"/>
    <property type="molecule type" value="Genomic_DNA"/>
</dbReference>
<gene>
    <name evidence="3" type="ORF">Taro_031192</name>
</gene>